<feature type="region of interest" description="Disordered" evidence="1">
    <location>
        <begin position="47"/>
        <end position="80"/>
    </location>
</feature>
<sequence>MALTNPRPLPIPALESEILHNNASPVFQASSLVFSPKADGMQRLESMGIMPGTPSSEDSCDGVDVAGSKSKGTPKRESSPLEISKIIPVTGERPMPRERSSPLDDDVLYAVFIILWEKDPTLQGMTVKQLSDHLLEKHPEMNNLSTKLSNLISAKLNAYVKKLEKGEKTLVYALSREWSNSSPRRMVYVYRGVLSPDYKKHAQAASVQMKQQNAKSDDIESSTRNEGTTTPEPIQSDSKRAAGGPGTSFSLNSEFNVPYSTSPVSAMLTPNATGEKKMVSTSQKRPQEAEADDQNTKRSKLNFAAINAVSNAPFNNNENNNSTYVTAAAAAPRLSKSFAKNNFKANANNSAGVMAAIHKVIYTQTPIESKRLSQINPRNVQRNISCTTWLKSVRSGFLTSDIESPESISFDDLECIFS</sequence>
<organism evidence="3 4">
    <name type="scientific">Zygosaccharomyces bailii (strain CLIB 213 / ATCC 58445 / CBS 680 / BCRC 21525 / NBRC 1098 / NCYC 1416 / NRRL Y-2227)</name>
    <dbReference type="NCBI Taxonomy" id="1333698"/>
    <lineage>
        <taxon>Eukaryota</taxon>
        <taxon>Fungi</taxon>
        <taxon>Dikarya</taxon>
        <taxon>Ascomycota</taxon>
        <taxon>Saccharomycotina</taxon>
        <taxon>Saccharomycetes</taxon>
        <taxon>Saccharomycetales</taxon>
        <taxon>Saccharomycetaceae</taxon>
        <taxon>Zygosaccharomyces</taxon>
    </lineage>
</organism>
<feature type="compositionally biased region" description="Polar residues" evidence="1">
    <location>
        <begin position="205"/>
        <end position="214"/>
    </location>
</feature>
<evidence type="ECO:0000313" key="3">
    <source>
        <dbReference type="EMBL" id="CDF90623.1"/>
    </source>
</evidence>
<evidence type="ECO:0000259" key="2">
    <source>
        <dbReference type="Pfam" id="PF25318"/>
    </source>
</evidence>
<accession>A0A8J2T989</accession>
<proteinExistence type="predicted"/>
<keyword evidence="4" id="KW-1185">Reference proteome</keyword>
<evidence type="ECO:0000256" key="1">
    <source>
        <dbReference type="SAM" id="MobiDB-lite"/>
    </source>
</evidence>
<evidence type="ECO:0000313" key="4">
    <source>
        <dbReference type="Proteomes" id="UP000019375"/>
    </source>
</evidence>
<reference evidence="4" key="1">
    <citation type="journal article" date="2013" name="Genome Announc.">
        <title>Genome sequence of the food spoilage yeast Zygosaccharomyces bailii CLIB 213(T).</title>
        <authorList>
            <person name="Galeote V."/>
            <person name="Bigey F."/>
            <person name="Devillers H."/>
            <person name="Neuveglise C."/>
            <person name="Dequin S."/>
        </authorList>
    </citation>
    <scope>NUCLEOTIDE SEQUENCE [LARGE SCALE GENOMIC DNA]</scope>
    <source>
        <strain evidence="4">CLIB 213 / ATCC 58445 / CBS 680 / CCRC 21525 / NBRC 1098 / NCYC 1416 / NRRL Y-2227</strain>
    </source>
</reference>
<dbReference type="EMBL" id="HG316460">
    <property type="protein sequence ID" value="CDF90623.1"/>
    <property type="molecule type" value="Genomic_DNA"/>
</dbReference>
<feature type="domain" description="GDS1 winged helix" evidence="2">
    <location>
        <begin position="101"/>
        <end position="196"/>
    </location>
</feature>
<dbReference type="OrthoDB" id="4090479at2759"/>
<protein>
    <recommendedName>
        <fullName evidence="2">GDS1 winged helix domain-containing protein</fullName>
    </recommendedName>
</protein>
<feature type="compositionally biased region" description="Polar residues" evidence="1">
    <location>
        <begin position="247"/>
        <end position="272"/>
    </location>
</feature>
<dbReference type="AlphaFoldDB" id="A0A8J2T989"/>
<name>A0A8J2T989_ZYGB2</name>
<gene>
    <name evidence="3" type="ORF">BN860_05336g</name>
</gene>
<dbReference type="InterPro" id="IPR057511">
    <property type="entry name" value="WH_GDS1"/>
</dbReference>
<feature type="region of interest" description="Disordered" evidence="1">
    <location>
        <begin position="204"/>
        <end position="298"/>
    </location>
</feature>
<dbReference type="Proteomes" id="UP000019375">
    <property type="component" value="Unassembled WGS sequence"/>
</dbReference>
<feature type="compositionally biased region" description="Polar residues" evidence="1">
    <location>
        <begin position="224"/>
        <end position="236"/>
    </location>
</feature>
<dbReference type="Pfam" id="PF25318">
    <property type="entry name" value="WHD_GDS1"/>
    <property type="match status" value="1"/>
</dbReference>